<keyword evidence="9" id="KW-0175">Coiled coil</keyword>
<feature type="coiled-coil region" evidence="9">
    <location>
        <begin position="104"/>
        <end position="148"/>
    </location>
</feature>
<proteinExistence type="predicted"/>
<dbReference type="PANTHER" id="PTHR43065">
    <property type="entry name" value="SENSOR HISTIDINE KINASE"/>
    <property type="match status" value="1"/>
</dbReference>
<keyword evidence="10" id="KW-0472">Membrane</keyword>
<name>A0ABX8LLZ1_9BACT</name>
<reference evidence="12 13" key="1">
    <citation type="submission" date="2021-06" db="EMBL/GenBank/DDBJ databases">
        <title>Gemonas diversity in paddy soil.</title>
        <authorList>
            <person name="Liu G."/>
        </authorList>
    </citation>
    <scope>NUCLEOTIDE SEQUENCE [LARGE SCALE GENOMIC DNA]</scope>
    <source>
        <strain evidence="12 13">RG2</strain>
    </source>
</reference>
<keyword evidence="13" id="KW-1185">Reference proteome</keyword>
<dbReference type="CDD" id="cd00082">
    <property type="entry name" value="HisKA"/>
    <property type="match status" value="1"/>
</dbReference>
<keyword evidence="10" id="KW-1133">Transmembrane helix</keyword>
<dbReference type="InterPro" id="IPR003594">
    <property type="entry name" value="HATPase_dom"/>
</dbReference>
<dbReference type="Pfam" id="PF02518">
    <property type="entry name" value="HATPase_c"/>
    <property type="match status" value="1"/>
</dbReference>
<dbReference type="Pfam" id="PF00512">
    <property type="entry name" value="HisKA"/>
    <property type="match status" value="1"/>
</dbReference>
<keyword evidence="5" id="KW-0547">Nucleotide-binding</keyword>
<dbReference type="InterPro" id="IPR025201">
    <property type="entry name" value="KdpD_TM"/>
</dbReference>
<dbReference type="SMART" id="SM00388">
    <property type="entry name" value="HisKA"/>
    <property type="match status" value="1"/>
</dbReference>
<keyword evidence="7" id="KW-0067">ATP-binding</keyword>
<keyword evidence="4" id="KW-0808">Transferase</keyword>
<evidence type="ECO:0000259" key="11">
    <source>
        <dbReference type="PROSITE" id="PS50109"/>
    </source>
</evidence>
<dbReference type="Pfam" id="PF13493">
    <property type="entry name" value="DUF4118"/>
    <property type="match status" value="1"/>
</dbReference>
<dbReference type="PROSITE" id="PS50109">
    <property type="entry name" value="HIS_KIN"/>
    <property type="match status" value="1"/>
</dbReference>
<dbReference type="EMBL" id="CP077683">
    <property type="protein sequence ID" value="QXE93051.1"/>
    <property type="molecule type" value="Genomic_DNA"/>
</dbReference>
<feature type="domain" description="Histidine kinase" evidence="11">
    <location>
        <begin position="157"/>
        <end position="365"/>
    </location>
</feature>
<evidence type="ECO:0000313" key="13">
    <source>
        <dbReference type="Proteomes" id="UP000683559"/>
    </source>
</evidence>
<evidence type="ECO:0000256" key="6">
    <source>
        <dbReference type="ARBA" id="ARBA00022777"/>
    </source>
</evidence>
<dbReference type="SMART" id="SM00387">
    <property type="entry name" value="HATPase_c"/>
    <property type="match status" value="1"/>
</dbReference>
<comment type="catalytic activity">
    <reaction evidence="1">
        <text>ATP + protein L-histidine = ADP + protein N-phospho-L-histidine.</text>
        <dbReference type="EC" id="2.7.13.3"/>
    </reaction>
</comment>
<sequence>MHKLTAIRLVSLVAFIVGISLLHYVTPLSLPYLHAIFQRLYYLPIILAALWFGLRGGLVCALVASMVYAPHILFQWGGEFAMEAEKYLEMVLYNLVGCMTGFLSQRERQRAEELQKTASGLEESYRKLQQQSERIIVIEEQLRRAEKLSTLGEMAAVLAHEIRNPLGSIRGTAEILKDDYSSDDPKKEFIDIQIRETERLNRVVEDFLHMARPQPTDMRPCRVQEEIETIASLVANDSKVRGVRLSVLPAAETVMVSADGEKLRQAFLNIVLNALQATTPGGTVTISTTVVDATSCEIEFADTGSGIEAATLDRIFEPFFTTKPEGTGLGLAITKKIVESHGGALTIESSAGVGTTITIRLPLQEKLMEGHLETKNTCH</sequence>
<evidence type="ECO:0000256" key="5">
    <source>
        <dbReference type="ARBA" id="ARBA00022741"/>
    </source>
</evidence>
<evidence type="ECO:0000313" key="12">
    <source>
        <dbReference type="EMBL" id="QXE93051.1"/>
    </source>
</evidence>
<dbReference type="EC" id="2.7.13.3" evidence="2"/>
<evidence type="ECO:0000256" key="10">
    <source>
        <dbReference type="SAM" id="Phobius"/>
    </source>
</evidence>
<evidence type="ECO:0000256" key="4">
    <source>
        <dbReference type="ARBA" id="ARBA00022679"/>
    </source>
</evidence>
<evidence type="ECO:0000256" key="7">
    <source>
        <dbReference type="ARBA" id="ARBA00022840"/>
    </source>
</evidence>
<organism evidence="12 13">
    <name type="scientific">Geomonas subterranea</name>
    <dbReference type="NCBI Taxonomy" id="2847989"/>
    <lineage>
        <taxon>Bacteria</taxon>
        <taxon>Pseudomonadati</taxon>
        <taxon>Thermodesulfobacteriota</taxon>
        <taxon>Desulfuromonadia</taxon>
        <taxon>Geobacterales</taxon>
        <taxon>Geobacteraceae</taxon>
        <taxon>Geomonas</taxon>
    </lineage>
</organism>
<accession>A0ABX8LLZ1</accession>
<keyword evidence="6 12" id="KW-0418">Kinase</keyword>
<dbReference type="PANTHER" id="PTHR43065:SF10">
    <property type="entry name" value="PEROXIDE STRESS-ACTIVATED HISTIDINE KINASE MAK3"/>
    <property type="match status" value="1"/>
</dbReference>
<dbReference type="RefSeq" id="WP_217289586.1">
    <property type="nucleotide sequence ID" value="NZ_CP077683.1"/>
</dbReference>
<dbReference type="Proteomes" id="UP000683559">
    <property type="component" value="Chromosome"/>
</dbReference>
<evidence type="ECO:0000256" key="8">
    <source>
        <dbReference type="ARBA" id="ARBA00023012"/>
    </source>
</evidence>
<evidence type="ECO:0000256" key="2">
    <source>
        <dbReference type="ARBA" id="ARBA00012438"/>
    </source>
</evidence>
<evidence type="ECO:0000256" key="1">
    <source>
        <dbReference type="ARBA" id="ARBA00000085"/>
    </source>
</evidence>
<evidence type="ECO:0000256" key="9">
    <source>
        <dbReference type="SAM" id="Coils"/>
    </source>
</evidence>
<gene>
    <name evidence="12" type="ORF">KP001_09195</name>
</gene>
<protein>
    <recommendedName>
        <fullName evidence="2">histidine kinase</fullName>
        <ecNumber evidence="2">2.7.13.3</ecNumber>
    </recommendedName>
</protein>
<dbReference type="InterPro" id="IPR005467">
    <property type="entry name" value="His_kinase_dom"/>
</dbReference>
<keyword evidence="10" id="KW-0812">Transmembrane</keyword>
<dbReference type="InterPro" id="IPR003661">
    <property type="entry name" value="HisK_dim/P_dom"/>
</dbReference>
<feature type="transmembrane region" description="Helical" evidence="10">
    <location>
        <begin position="6"/>
        <end position="28"/>
    </location>
</feature>
<dbReference type="GO" id="GO:0016301">
    <property type="term" value="F:kinase activity"/>
    <property type="evidence" value="ECO:0007669"/>
    <property type="project" value="UniProtKB-KW"/>
</dbReference>
<evidence type="ECO:0000256" key="3">
    <source>
        <dbReference type="ARBA" id="ARBA00022553"/>
    </source>
</evidence>
<keyword evidence="8" id="KW-0902">Two-component regulatory system</keyword>
<keyword evidence="3" id="KW-0597">Phosphoprotein</keyword>
<feature type="transmembrane region" description="Helical" evidence="10">
    <location>
        <begin position="40"/>
        <end position="67"/>
    </location>
</feature>